<name>A0A0H5QHS8_9EUKA</name>
<protein>
    <recommendedName>
        <fullName evidence="9">4-hydroxy-4-methyl-2-oxoglutarate aldolase</fullName>
        <shortName evidence="9">HMG aldolase</shortName>
        <ecNumber evidence="9">4.1.1.112</ecNumber>
        <ecNumber evidence="9">4.1.3.17</ecNumber>
    </recommendedName>
    <alternativeName>
        <fullName evidence="9">Oxaloacetate decarboxylase</fullName>
    </alternativeName>
</protein>
<dbReference type="GO" id="GO:0008428">
    <property type="term" value="F:ribonuclease inhibitor activity"/>
    <property type="evidence" value="ECO:0007669"/>
    <property type="project" value="InterPro"/>
</dbReference>
<dbReference type="NCBIfam" id="NF006875">
    <property type="entry name" value="PRK09372.1"/>
    <property type="match status" value="1"/>
</dbReference>
<evidence type="ECO:0000256" key="4">
    <source>
        <dbReference type="ARBA" id="ARBA00022723"/>
    </source>
</evidence>
<evidence type="ECO:0000256" key="6">
    <source>
        <dbReference type="ARBA" id="ARBA00025046"/>
    </source>
</evidence>
<dbReference type="GO" id="GO:0046872">
    <property type="term" value="F:metal ion binding"/>
    <property type="evidence" value="ECO:0007669"/>
    <property type="project" value="UniProtKB-KW"/>
</dbReference>
<dbReference type="InterPro" id="IPR036704">
    <property type="entry name" value="RraA/RraA-like_sf"/>
</dbReference>
<dbReference type="GO" id="GO:0008948">
    <property type="term" value="F:oxaloacetate decarboxylase activity"/>
    <property type="evidence" value="ECO:0007669"/>
    <property type="project" value="UniProtKB-EC"/>
</dbReference>
<dbReference type="EC" id="4.1.1.112" evidence="9"/>
<dbReference type="PANTHER" id="PTHR33254:SF4">
    <property type="entry name" value="4-HYDROXY-4-METHYL-2-OXOGLUTARATE ALDOLASE 3-RELATED"/>
    <property type="match status" value="1"/>
</dbReference>
<dbReference type="AlphaFoldDB" id="A0A0H5QHS8"/>
<evidence type="ECO:0000256" key="1">
    <source>
        <dbReference type="ARBA" id="ARBA00001342"/>
    </source>
</evidence>
<dbReference type="InterPro" id="IPR010203">
    <property type="entry name" value="RraA"/>
</dbReference>
<comment type="cofactor">
    <cofactor evidence="8">
        <name>Mg(2+)</name>
        <dbReference type="ChEBI" id="CHEBI:18420"/>
    </cofactor>
</comment>
<reference evidence="10" key="1">
    <citation type="submission" date="2015-04" db="EMBL/GenBank/DDBJ databases">
        <title>The genome sequence of the plant pathogenic Rhizarian Plasmodiophora brassicae reveals insights in its biotrophic life cycle and the origin of chitin synthesis.</title>
        <authorList>
            <person name="Schwelm A."/>
            <person name="Fogelqvist J."/>
            <person name="Knaust A."/>
            <person name="Julke S."/>
            <person name="Lilja T."/>
            <person name="Dhandapani V."/>
            <person name="Bonilla-Rosso G."/>
            <person name="Karlsson M."/>
            <person name="Shevchenko A."/>
            <person name="Choi S.R."/>
            <person name="Kim H.G."/>
            <person name="Park J.Y."/>
            <person name="Lim Y.P."/>
            <person name="Ludwig-Muller J."/>
            <person name="Dixelius C."/>
        </authorList>
    </citation>
    <scope>NUCLEOTIDE SEQUENCE</scope>
    <source>
        <tissue evidence="10">Potato root galls</tissue>
    </source>
</reference>
<dbReference type="PANTHER" id="PTHR33254">
    <property type="entry name" value="4-HYDROXY-4-METHYL-2-OXOGLUTARATE ALDOLASE 3-RELATED"/>
    <property type="match status" value="1"/>
</dbReference>
<keyword evidence="4 8" id="KW-0479">Metal-binding</keyword>
<evidence type="ECO:0000256" key="7">
    <source>
        <dbReference type="ARBA" id="ARBA00047973"/>
    </source>
</evidence>
<feature type="binding site" evidence="8">
    <location>
        <position position="142"/>
    </location>
    <ligand>
        <name>substrate</name>
    </ligand>
</feature>
<evidence type="ECO:0000256" key="8">
    <source>
        <dbReference type="PIRSR" id="PIRSR605493-1"/>
    </source>
</evidence>
<dbReference type="CDD" id="cd16841">
    <property type="entry name" value="RraA_family"/>
    <property type="match status" value="1"/>
</dbReference>
<proteinExistence type="inferred from homology"/>
<accession>A0A0H5QHS8</accession>
<evidence type="ECO:0000256" key="5">
    <source>
        <dbReference type="ARBA" id="ARBA00023239"/>
    </source>
</evidence>
<keyword evidence="8" id="KW-0460">Magnesium</keyword>
<comment type="cofactor">
    <cofactor evidence="9">
        <name>a divalent metal cation</name>
        <dbReference type="ChEBI" id="CHEBI:60240"/>
    </cofactor>
</comment>
<comment type="catalytic activity">
    <reaction evidence="1 9">
        <text>4-hydroxy-4-methyl-2-oxoglutarate = 2 pyruvate</text>
        <dbReference type="Rhea" id="RHEA:22748"/>
        <dbReference type="ChEBI" id="CHEBI:15361"/>
        <dbReference type="ChEBI" id="CHEBI:58276"/>
        <dbReference type="EC" id="4.1.3.17"/>
    </reaction>
</comment>
<feature type="binding site" evidence="8">
    <location>
        <begin position="120"/>
        <end position="123"/>
    </location>
    <ligand>
        <name>substrate</name>
    </ligand>
</feature>
<sequence length="206" mass="22153">DLTLNLPNGVGTEHDRLTCSVNQIGHTRGYGTGRGDKGYLNPVMNMATADLCDNHPNMIHVVDASIAFRSFGLRKSFHGRISTVKCHEDNSFVKKAVNEEGHGQVLVVDGGGSSRRSLLGDDLARTASSNGWSGIVIYGYVRDSAIIDSVDIGVKALGTVPIKTDKNNIGQRDVVLRFLGTQFQPGHYIYSDSDGIVVSSTALYSV</sequence>
<dbReference type="EC" id="4.1.3.17" evidence="9"/>
<dbReference type="NCBIfam" id="TIGR01935">
    <property type="entry name" value="NOT-MenG"/>
    <property type="match status" value="1"/>
</dbReference>
<feature type="non-terminal residue" evidence="10">
    <location>
        <position position="1"/>
    </location>
</feature>
<evidence type="ECO:0000256" key="9">
    <source>
        <dbReference type="RuleBase" id="RU004338"/>
    </source>
</evidence>
<comment type="function">
    <text evidence="6 9">Catalyzes the aldol cleavage of 4-hydroxy-4-methyl-2-oxoglutarate (HMG) into 2 molecules of pyruvate. Also contains a secondary oxaloacetate (OAA) decarboxylase activity due to the common pyruvate enolate transition state formed following C-C bond cleavage in the retro-aldol and decarboxylation reactions.</text>
</comment>
<comment type="subunit">
    <text evidence="3 9">Homotrimer.</text>
</comment>
<evidence type="ECO:0000256" key="3">
    <source>
        <dbReference type="ARBA" id="ARBA00011233"/>
    </source>
</evidence>
<feature type="binding site" evidence="8">
    <location>
        <position position="143"/>
    </location>
    <ligand>
        <name>Mg(2+)</name>
        <dbReference type="ChEBI" id="CHEBI:18420"/>
    </ligand>
</feature>
<comment type="similarity">
    <text evidence="2 9">Belongs to the class II aldolase/RraA-like family.</text>
</comment>
<dbReference type="EMBL" id="HACM01000429">
    <property type="protein sequence ID" value="CRZ00871.1"/>
    <property type="molecule type" value="Transcribed_RNA"/>
</dbReference>
<dbReference type="GO" id="GO:0051252">
    <property type="term" value="P:regulation of RNA metabolic process"/>
    <property type="evidence" value="ECO:0007669"/>
    <property type="project" value="InterPro"/>
</dbReference>
<keyword evidence="5 9" id="KW-0456">Lyase</keyword>
<organism evidence="10">
    <name type="scientific">Spongospora subterranea</name>
    <dbReference type="NCBI Taxonomy" id="70186"/>
    <lineage>
        <taxon>Eukaryota</taxon>
        <taxon>Sar</taxon>
        <taxon>Rhizaria</taxon>
        <taxon>Endomyxa</taxon>
        <taxon>Phytomyxea</taxon>
        <taxon>Plasmodiophorida</taxon>
        <taxon>Plasmodiophoridae</taxon>
        <taxon>Spongospora</taxon>
    </lineage>
</organism>
<dbReference type="GO" id="GO:0047443">
    <property type="term" value="F:4-hydroxy-4-methyl-2-oxoglutarate aldolase activity"/>
    <property type="evidence" value="ECO:0007669"/>
    <property type="project" value="UniProtKB-EC"/>
</dbReference>
<dbReference type="InterPro" id="IPR005493">
    <property type="entry name" value="RraA/RraA-like"/>
</dbReference>
<comment type="catalytic activity">
    <reaction evidence="7 9">
        <text>oxaloacetate + H(+) = pyruvate + CO2</text>
        <dbReference type="Rhea" id="RHEA:15641"/>
        <dbReference type="ChEBI" id="CHEBI:15361"/>
        <dbReference type="ChEBI" id="CHEBI:15378"/>
        <dbReference type="ChEBI" id="CHEBI:16452"/>
        <dbReference type="ChEBI" id="CHEBI:16526"/>
        <dbReference type="EC" id="4.1.1.112"/>
    </reaction>
</comment>
<evidence type="ECO:0000313" key="10">
    <source>
        <dbReference type="EMBL" id="CRZ00871.1"/>
    </source>
</evidence>
<dbReference type="Gene3D" id="3.50.30.40">
    <property type="entry name" value="Ribonuclease E inhibitor RraA/RraA-like"/>
    <property type="match status" value="1"/>
</dbReference>
<evidence type="ECO:0000256" key="2">
    <source>
        <dbReference type="ARBA" id="ARBA00008621"/>
    </source>
</evidence>
<dbReference type="SUPFAM" id="SSF89562">
    <property type="entry name" value="RraA-like"/>
    <property type="match status" value="1"/>
</dbReference>
<dbReference type="Pfam" id="PF03737">
    <property type="entry name" value="RraA-like"/>
    <property type="match status" value="1"/>
</dbReference>